<dbReference type="EMBL" id="FWDO01000005">
    <property type="protein sequence ID" value="SLM19541.1"/>
    <property type="molecule type" value="Genomic_DNA"/>
</dbReference>
<name>A0A3P3XTB9_9SPIR</name>
<proteinExistence type="predicted"/>
<sequence length="114" mass="12408">MVRRSFAEMGHEAAIVSDSPYGLSAYDFLVFMTESKGMLGGLLTFVPQKLARQDGLIGKRCLAMVRKSGLRAGYTLRKFMGALEHEGLIVVEGEIFSDANAAVQIARDAPLKRG</sequence>
<accession>A0A3P3XTB9</accession>
<organism evidence="1">
    <name type="scientific">uncultured spirochete</name>
    <dbReference type="NCBI Taxonomy" id="156406"/>
    <lineage>
        <taxon>Bacteria</taxon>
        <taxon>Pseudomonadati</taxon>
        <taxon>Spirochaetota</taxon>
        <taxon>Spirochaetia</taxon>
        <taxon>Spirochaetales</taxon>
        <taxon>environmental samples</taxon>
    </lineage>
</organism>
<evidence type="ECO:0000313" key="1">
    <source>
        <dbReference type="EMBL" id="SLM19541.1"/>
    </source>
</evidence>
<gene>
    <name evidence="1" type="ORF">SPIRO4BDMA_51056</name>
</gene>
<reference evidence="1" key="1">
    <citation type="submission" date="2017-02" db="EMBL/GenBank/DDBJ databases">
        <authorList>
            <person name="Regsiter A."/>
            <person name="William W."/>
        </authorList>
    </citation>
    <scope>NUCLEOTIDE SEQUENCE</scope>
    <source>
        <strain evidence="1">BdmA 4</strain>
    </source>
</reference>
<protein>
    <submittedName>
        <fullName evidence="1">Uncharacterized protein</fullName>
    </submittedName>
</protein>
<dbReference type="AlphaFoldDB" id="A0A3P3XTB9"/>